<evidence type="ECO:0000256" key="2">
    <source>
        <dbReference type="ARBA" id="ARBA00007430"/>
    </source>
</evidence>
<evidence type="ECO:0000313" key="9">
    <source>
        <dbReference type="Proteomes" id="UP000034601"/>
    </source>
</evidence>
<accession>A0A0G0U0F4</accession>
<dbReference type="EMBL" id="LCAB01000011">
    <property type="protein sequence ID" value="KKR82568.1"/>
    <property type="molecule type" value="Genomic_DNA"/>
</dbReference>
<organism evidence="8 9">
    <name type="scientific">Candidatus Daviesbacteria bacterium GW2011_GWA2_40_9</name>
    <dbReference type="NCBI Taxonomy" id="1618424"/>
    <lineage>
        <taxon>Bacteria</taxon>
        <taxon>Candidatus Daviesiibacteriota</taxon>
    </lineage>
</organism>
<feature type="transmembrane region" description="Helical" evidence="7">
    <location>
        <begin position="125"/>
        <end position="147"/>
    </location>
</feature>
<feature type="transmembrane region" description="Helical" evidence="7">
    <location>
        <begin position="390"/>
        <end position="410"/>
    </location>
</feature>
<feature type="transmembrane region" description="Helical" evidence="7">
    <location>
        <begin position="239"/>
        <end position="256"/>
    </location>
</feature>
<evidence type="ECO:0000256" key="7">
    <source>
        <dbReference type="SAM" id="Phobius"/>
    </source>
</evidence>
<reference evidence="8 9" key="1">
    <citation type="journal article" date="2015" name="Nature">
        <title>rRNA introns, odd ribosomes, and small enigmatic genomes across a large radiation of phyla.</title>
        <authorList>
            <person name="Brown C.T."/>
            <person name="Hug L.A."/>
            <person name="Thomas B.C."/>
            <person name="Sharon I."/>
            <person name="Castelle C.J."/>
            <person name="Singh A."/>
            <person name="Wilkins M.J."/>
            <person name="Williams K.H."/>
            <person name="Banfield J.F."/>
        </authorList>
    </citation>
    <scope>NUCLEOTIDE SEQUENCE [LARGE SCALE GENOMIC DNA]</scope>
</reference>
<name>A0A0G0U0F4_9BACT</name>
<evidence type="ECO:0000313" key="8">
    <source>
        <dbReference type="EMBL" id="KKR82568.1"/>
    </source>
</evidence>
<dbReference type="GO" id="GO:0005886">
    <property type="term" value="C:plasma membrane"/>
    <property type="evidence" value="ECO:0007669"/>
    <property type="project" value="UniProtKB-SubCell"/>
</dbReference>
<comment type="caution">
    <text evidence="8">The sequence shown here is derived from an EMBL/GenBank/DDBJ whole genome shotgun (WGS) entry which is preliminary data.</text>
</comment>
<feature type="transmembrane region" description="Helical" evidence="7">
    <location>
        <begin position="299"/>
        <end position="326"/>
    </location>
</feature>
<evidence type="ECO:0000256" key="6">
    <source>
        <dbReference type="ARBA" id="ARBA00023136"/>
    </source>
</evidence>
<feature type="transmembrane region" description="Helical" evidence="7">
    <location>
        <begin position="447"/>
        <end position="467"/>
    </location>
</feature>
<evidence type="ECO:0000256" key="4">
    <source>
        <dbReference type="ARBA" id="ARBA00022692"/>
    </source>
</evidence>
<gene>
    <name evidence="8" type="ORF">UU29_C0011G0015</name>
</gene>
<keyword evidence="5 7" id="KW-1133">Transmembrane helix</keyword>
<keyword evidence="3" id="KW-1003">Cell membrane</keyword>
<dbReference type="PANTHER" id="PTHR30250">
    <property type="entry name" value="PST FAMILY PREDICTED COLANIC ACID TRANSPORTER"/>
    <property type="match status" value="1"/>
</dbReference>
<feature type="transmembrane region" description="Helical" evidence="7">
    <location>
        <begin position="52"/>
        <end position="77"/>
    </location>
</feature>
<proteinExistence type="inferred from homology"/>
<evidence type="ECO:0000256" key="5">
    <source>
        <dbReference type="ARBA" id="ARBA00022989"/>
    </source>
</evidence>
<protein>
    <submittedName>
        <fullName evidence="8">Polysaccharide biosynthesis protein</fullName>
    </submittedName>
</protein>
<feature type="transmembrane region" description="Helical" evidence="7">
    <location>
        <begin position="422"/>
        <end position="441"/>
    </location>
</feature>
<dbReference type="AlphaFoldDB" id="A0A0G0U0F4"/>
<comment type="similarity">
    <text evidence="2">Belongs to the polysaccharide synthase family.</text>
</comment>
<dbReference type="Pfam" id="PF13440">
    <property type="entry name" value="Polysacc_synt_3"/>
    <property type="match status" value="1"/>
</dbReference>
<dbReference type="InterPro" id="IPR050833">
    <property type="entry name" value="Poly_Biosynth_Transport"/>
</dbReference>
<keyword evidence="4 7" id="KW-0812">Transmembrane</keyword>
<evidence type="ECO:0000256" key="1">
    <source>
        <dbReference type="ARBA" id="ARBA00004651"/>
    </source>
</evidence>
<feature type="transmembrane region" description="Helical" evidence="7">
    <location>
        <begin position="365"/>
        <end position="384"/>
    </location>
</feature>
<keyword evidence="6 7" id="KW-0472">Membrane</keyword>
<dbReference type="PANTHER" id="PTHR30250:SF10">
    <property type="entry name" value="LIPOPOLYSACCHARIDE BIOSYNTHESIS PROTEIN WZXC"/>
    <property type="match status" value="1"/>
</dbReference>
<dbReference type="Proteomes" id="UP000034601">
    <property type="component" value="Unassembled WGS sequence"/>
</dbReference>
<sequence length="482" mass="52379">MKEGQSLSLSEIKKRAASSFMSLTARQIALRAISFVTLNVILARTLPVETLGIFNIATAVIVFLAFFSDIGLAASLIQKKEDITQDDIKTVFTIQQLLVLSISLIVILGAPLIGQIYSLDEAGVWLVRVLGISFLLSSLKVVPAVLLERELRFQPLVAVEIVETLIFNGLLIITVLANLGIWSFSIAALARGLSGTSLIYILAPVKLSLGIEKTAAKKLLTFGLPFQANSLLALVKDRLVPLVVAGMVGPLGIGFITWAQNMAFLPLEMMNIIIRISFPAFSRLQGNKDNLGRAVEKSLFVTALLVYPALFGLAAILPSLVTYVISSKWQPALLGFYFFAFSTFWAVISTTFTNTLNAIGHIKTTLKLMILWTVSTWVLTPLLVLKYGYLGVALASFVISFTSLLPVILVKRVLVVRVLNALAWPVVASSVMAGTVYLFAQNFVRDVFTLILAVTLGIIVYALVISFKGKVLLADLRSLKSG</sequence>
<comment type="subcellular location">
    <subcellularLocation>
        <location evidence="1">Cell membrane</location>
        <topology evidence="1">Multi-pass membrane protein</topology>
    </subcellularLocation>
</comment>
<feature type="transmembrane region" description="Helical" evidence="7">
    <location>
        <begin position="332"/>
        <end position="353"/>
    </location>
</feature>
<evidence type="ECO:0000256" key="3">
    <source>
        <dbReference type="ARBA" id="ARBA00022475"/>
    </source>
</evidence>
<feature type="transmembrane region" description="Helical" evidence="7">
    <location>
        <begin position="97"/>
        <end position="119"/>
    </location>
</feature>